<reference evidence="4" key="1">
    <citation type="submission" date="2024-01" db="EMBL/GenBank/DDBJ databases">
        <title>GRCr8: a new rat reference genome assembly contstructed from accurate long reads and long range scaffolding.</title>
        <authorList>
            <person name="Doris P.A."/>
            <person name="Kalbfleisch T."/>
            <person name="Li K."/>
            <person name="Howe K."/>
            <person name="Wood J."/>
        </authorList>
    </citation>
    <scope>NUCLEOTIDE SEQUENCE [LARGE SCALE GENOMIC DNA]</scope>
    <source>
        <strain evidence="4">Brown Norway</strain>
    </source>
</reference>
<keyword evidence="5" id="KW-1185">Reference proteome</keyword>
<accession>A0A8I6A9R3</accession>
<reference evidence="4" key="2">
    <citation type="submission" date="2025-08" db="UniProtKB">
        <authorList>
            <consortium name="Ensembl"/>
        </authorList>
    </citation>
    <scope>IDENTIFICATION</scope>
    <source>
        <strain evidence="4">Brown Norway</strain>
    </source>
</reference>
<dbReference type="Ensembl" id="ENSRNOT00000108206.2">
    <property type="protein sequence ID" value="ENSRNOP00000088592.1"/>
    <property type="gene ID" value="ENSRNOG00000009052.9"/>
</dbReference>
<organism evidence="4 5">
    <name type="scientific">Rattus norvegicus</name>
    <name type="common">Rat</name>
    <dbReference type="NCBI Taxonomy" id="10116"/>
    <lineage>
        <taxon>Eukaryota</taxon>
        <taxon>Metazoa</taxon>
        <taxon>Chordata</taxon>
        <taxon>Craniata</taxon>
        <taxon>Vertebrata</taxon>
        <taxon>Euteleostomi</taxon>
        <taxon>Mammalia</taxon>
        <taxon>Eutheria</taxon>
        <taxon>Euarchontoglires</taxon>
        <taxon>Glires</taxon>
        <taxon>Rodentia</taxon>
        <taxon>Myomorpha</taxon>
        <taxon>Muroidea</taxon>
        <taxon>Muridae</taxon>
        <taxon>Murinae</taxon>
        <taxon>Rattus</taxon>
    </lineage>
</organism>
<feature type="domain" description="K Homology" evidence="3">
    <location>
        <begin position="22"/>
        <end position="93"/>
    </location>
</feature>
<dbReference type="GeneTree" id="ENSGT00940000154957"/>
<dbReference type="GO" id="GO:0003723">
    <property type="term" value="F:RNA binding"/>
    <property type="evidence" value="ECO:0007669"/>
    <property type="project" value="UniProtKB-UniRule"/>
</dbReference>
<keyword evidence="7" id="KW-1267">Proteomics identification</keyword>
<dbReference type="InterPro" id="IPR036612">
    <property type="entry name" value="KH_dom_type_1_sf"/>
</dbReference>
<name>A0A8I6A9R3_RAT</name>
<gene>
    <name evidence="4 6" type="primary">Igf2bp3</name>
</gene>
<dbReference type="InterPro" id="IPR004088">
    <property type="entry name" value="KH_dom_type_1"/>
</dbReference>
<evidence type="ECO:0000259" key="3">
    <source>
        <dbReference type="SMART" id="SM00322"/>
    </source>
</evidence>
<keyword evidence="1" id="KW-0694">RNA-binding</keyword>
<feature type="region of interest" description="Disordered" evidence="2">
    <location>
        <begin position="106"/>
        <end position="161"/>
    </location>
</feature>
<dbReference type="InterPro" id="IPR004087">
    <property type="entry name" value="KH_dom"/>
</dbReference>
<reference evidence="4" key="3">
    <citation type="submission" date="2025-09" db="UniProtKB">
        <authorList>
            <consortium name="Ensembl"/>
        </authorList>
    </citation>
    <scope>IDENTIFICATION</scope>
    <source>
        <strain evidence="4">Brown Norway</strain>
    </source>
</reference>
<sequence length="178" mass="18886">MPRKCRDWHGRVCLTVCSEQSETETVHLFIPALSVGAIIGKQGQHIKQLSRFAGASIKIAPAEAPDAKVRMVIITGPPEAQFKVCAVEGTGNERSLLQPPYQCKGCPEENSGNSDSGKAAPTAESSAEWSTSVKAEVKAQETATTEAGAKPKTDLLNQQTGADPPRITCTSFYLAGCL</sequence>
<evidence type="ECO:0000313" key="5">
    <source>
        <dbReference type="Proteomes" id="UP000002494"/>
    </source>
</evidence>
<dbReference type="AlphaFoldDB" id="A0A8I6A9R3"/>
<evidence type="ECO:0000313" key="6">
    <source>
        <dbReference type="RGD" id="1306512"/>
    </source>
</evidence>
<evidence type="ECO:0000256" key="2">
    <source>
        <dbReference type="SAM" id="MobiDB-lite"/>
    </source>
</evidence>
<evidence type="ECO:0000313" key="4">
    <source>
        <dbReference type="Ensembl" id="ENSRNOP00000088592.1"/>
    </source>
</evidence>
<protein>
    <submittedName>
        <fullName evidence="4">Insulin-like growth factor 2 mRNA binding protein 3</fullName>
    </submittedName>
</protein>
<dbReference type="Gene3D" id="3.30.310.210">
    <property type="match status" value="1"/>
</dbReference>
<feature type="compositionally biased region" description="Polar residues" evidence="2">
    <location>
        <begin position="123"/>
        <end position="133"/>
    </location>
</feature>
<dbReference type="SMART" id="SM00322">
    <property type="entry name" value="KH"/>
    <property type="match status" value="1"/>
</dbReference>
<evidence type="ECO:0000256" key="1">
    <source>
        <dbReference type="PROSITE-ProRule" id="PRU00117"/>
    </source>
</evidence>
<dbReference type="Proteomes" id="UP000002494">
    <property type="component" value="Chromosome 4"/>
</dbReference>
<proteinExistence type="evidence at protein level"/>
<evidence type="ECO:0007829" key="7">
    <source>
        <dbReference type="PeptideAtlas" id="A0A8I6A9R3"/>
    </source>
</evidence>
<dbReference type="SUPFAM" id="SSF54791">
    <property type="entry name" value="Eukaryotic type KH-domain (KH-domain type I)"/>
    <property type="match status" value="1"/>
</dbReference>
<dbReference type="Pfam" id="PF00013">
    <property type="entry name" value="KH_1"/>
    <property type="match status" value="1"/>
</dbReference>
<dbReference type="AGR" id="RGD:1306512"/>
<dbReference type="RGD" id="1306512">
    <property type="gene designation" value="Igf2bp3"/>
</dbReference>
<dbReference type="PROSITE" id="PS50084">
    <property type="entry name" value="KH_TYPE_1"/>
    <property type="match status" value="1"/>
</dbReference>